<evidence type="ECO:0000256" key="1">
    <source>
        <dbReference type="SAM" id="MobiDB-lite"/>
    </source>
</evidence>
<sequence length="123" mass="13953">MSDVNHAKGIAPAIKPTEARLFEAKSIEAKAIEAKSIEPKTLAELQAMHTGTLMSRRQALLKCPETSTLTIADKASLFTPIRFKDTTVWQNAYRELKTELDKREHLPNKQERKALRQARAKKR</sequence>
<feature type="compositionally biased region" description="Basic and acidic residues" evidence="1">
    <location>
        <begin position="100"/>
        <end position="114"/>
    </location>
</feature>
<dbReference type="RefSeq" id="WP_087037774.1">
    <property type="nucleotide sequence ID" value="NZ_CP021377.1"/>
</dbReference>
<proteinExistence type="predicted"/>
<organism evidence="2 3">
    <name type="scientific">Oceanisphaera profunda</name>
    <dbReference type="NCBI Taxonomy" id="1416627"/>
    <lineage>
        <taxon>Bacteria</taxon>
        <taxon>Pseudomonadati</taxon>
        <taxon>Pseudomonadota</taxon>
        <taxon>Gammaproteobacteria</taxon>
        <taxon>Aeromonadales</taxon>
        <taxon>Aeromonadaceae</taxon>
        <taxon>Oceanisphaera</taxon>
    </lineage>
</organism>
<evidence type="ECO:0000313" key="3">
    <source>
        <dbReference type="Proteomes" id="UP000243937"/>
    </source>
</evidence>
<dbReference type="KEGG" id="opf:CBP31_12470"/>
<feature type="region of interest" description="Disordered" evidence="1">
    <location>
        <begin position="100"/>
        <end position="123"/>
    </location>
</feature>
<evidence type="ECO:0000313" key="2">
    <source>
        <dbReference type="EMBL" id="ART83335.1"/>
    </source>
</evidence>
<gene>
    <name evidence="2" type="ORF">CBP31_12470</name>
</gene>
<name>A0A1Y0D8G8_9GAMM</name>
<protein>
    <submittedName>
        <fullName evidence="2">Uncharacterized protein</fullName>
    </submittedName>
</protein>
<dbReference type="Proteomes" id="UP000243937">
    <property type="component" value="Chromosome"/>
</dbReference>
<accession>A0A1Y0D8G8</accession>
<reference evidence="2 3" key="1">
    <citation type="journal article" date="2014" name="Int. J. Syst. Evol. Microbiol.">
        <title>Oceanisphaera profunda sp. nov., a marine bacterium isolated from deep-sea sediment, and emended description of the genus Oceanisphaera.</title>
        <authorList>
            <person name="Xu Z."/>
            <person name="Zhang X.Y."/>
            <person name="Su H.N."/>
            <person name="Yu Z.C."/>
            <person name="Liu C."/>
            <person name="Li H."/>
            <person name="Chen X.L."/>
            <person name="Song X.Y."/>
            <person name="Xie B.B."/>
            <person name="Qin Q.L."/>
            <person name="Zhou B.C."/>
            <person name="Shi M."/>
            <person name="Huang Y."/>
            <person name="Zhang Y.Z."/>
        </authorList>
    </citation>
    <scope>NUCLEOTIDE SEQUENCE [LARGE SCALE GENOMIC DNA]</scope>
    <source>
        <strain evidence="2 3">SM1222</strain>
    </source>
</reference>
<keyword evidence="3" id="KW-1185">Reference proteome</keyword>
<dbReference type="AlphaFoldDB" id="A0A1Y0D8G8"/>
<dbReference type="EMBL" id="CP021377">
    <property type="protein sequence ID" value="ART83335.1"/>
    <property type="molecule type" value="Genomic_DNA"/>
</dbReference>
<dbReference type="OrthoDB" id="6401849at2"/>